<proteinExistence type="predicted"/>
<reference evidence="1 2" key="1">
    <citation type="journal article" date="2022" name="DNA Res.">
        <title>Genome analysis of five recently described species of the CUG-Ser clade uncovers Candida theae as a new hybrid lineage with pathogenic potential in the Candida parapsilosis species complex.</title>
        <authorList>
            <person name="Mixao V."/>
            <person name="Del Olmo V."/>
            <person name="Hegedusova E."/>
            <person name="Saus E."/>
            <person name="Pryszcz L."/>
            <person name="Cillingova A."/>
            <person name="Nosek J."/>
            <person name="Gabaldon T."/>
        </authorList>
    </citation>
    <scope>NUCLEOTIDE SEQUENCE [LARGE SCALE GENOMIC DNA]</scope>
    <source>
        <strain evidence="1 2">CBS 12239</strain>
    </source>
</reference>
<sequence length="146" mass="16542">MDLVLSDPTVTVDFLLDRLRSTFEGVKASISTIYNFLTKVCKFSLKRLSKWAMRRDSPELKQQRLEWALENKVKIDLEKNCVFIDEAGFNISMGWEYGLSKVGEKAVLKVPVTRGLNSSFLGAISPKGCIDLKVRLQAELIISTHF</sequence>
<protein>
    <submittedName>
        <fullName evidence="1">Uncharacterized protein</fullName>
    </submittedName>
</protein>
<evidence type="ECO:0000313" key="1">
    <source>
        <dbReference type="EMBL" id="KAI5967458.1"/>
    </source>
</evidence>
<accession>A0AAD5BJ39</accession>
<dbReference type="Proteomes" id="UP001204833">
    <property type="component" value="Unassembled WGS sequence"/>
</dbReference>
<comment type="caution">
    <text evidence="1">The sequence shown here is derived from an EMBL/GenBank/DDBJ whole genome shotgun (WGS) entry which is preliminary data.</text>
</comment>
<organism evidence="1 2">
    <name type="scientific">Candida theae</name>
    <dbReference type="NCBI Taxonomy" id="1198502"/>
    <lineage>
        <taxon>Eukaryota</taxon>
        <taxon>Fungi</taxon>
        <taxon>Dikarya</taxon>
        <taxon>Ascomycota</taxon>
        <taxon>Saccharomycotina</taxon>
        <taxon>Pichiomycetes</taxon>
        <taxon>Debaryomycetaceae</taxon>
        <taxon>Candida/Lodderomyces clade</taxon>
        <taxon>Candida</taxon>
    </lineage>
</organism>
<dbReference type="RefSeq" id="XP_051611119.1">
    <property type="nucleotide sequence ID" value="XM_051753485.1"/>
</dbReference>
<gene>
    <name evidence="1" type="ORF">KGF57_000401</name>
</gene>
<keyword evidence="2" id="KW-1185">Reference proteome</keyword>
<dbReference type="InterPro" id="IPR036397">
    <property type="entry name" value="RNaseH_sf"/>
</dbReference>
<dbReference type="EMBL" id="JAIHNG010000029">
    <property type="protein sequence ID" value="KAI5967458.1"/>
    <property type="molecule type" value="Genomic_DNA"/>
</dbReference>
<name>A0AAD5BJ39_9ASCO</name>
<dbReference type="GO" id="GO:0003676">
    <property type="term" value="F:nucleic acid binding"/>
    <property type="evidence" value="ECO:0007669"/>
    <property type="project" value="InterPro"/>
</dbReference>
<dbReference type="Gene3D" id="3.30.420.10">
    <property type="entry name" value="Ribonuclease H-like superfamily/Ribonuclease H"/>
    <property type="match status" value="1"/>
</dbReference>
<dbReference type="AlphaFoldDB" id="A0AAD5BJ39"/>
<evidence type="ECO:0000313" key="2">
    <source>
        <dbReference type="Proteomes" id="UP001204833"/>
    </source>
</evidence>
<dbReference type="GeneID" id="76148461"/>